<dbReference type="OrthoDB" id="2157530at2759"/>
<dbReference type="EMBL" id="PDLM01000004">
    <property type="protein sequence ID" value="RDW79831.1"/>
    <property type="molecule type" value="Genomic_DNA"/>
</dbReference>
<dbReference type="InterPro" id="IPR052895">
    <property type="entry name" value="HetReg/Transcr_Mod"/>
</dbReference>
<dbReference type="Pfam" id="PF06985">
    <property type="entry name" value="HET"/>
    <property type="match status" value="1"/>
</dbReference>
<sequence length="709" mass="80148">MYSRLPSGSRTIRLAVLKPGSARDIVTCTLHEHSLGVKLQYKALSYAWDNNPSYSRLTMVCNGQDLEVPSNLYLALRRIRHIESPLTLWVDTLCINQADNDERNHQVGMMREIYENSEEVVIWLGEKEAAGRLAAQKLDQVGALEFYNLGQRRIEWCSKENNDDVLKVRCYTQVFENSKNMTFSLADIFGADTFGDGSVDIFGAFCLIYQLAQGVRSVDIAFYRHITWAGGVVRALWAIMDLPWWRRTWVVQETVVARKATIYYSNFTAPWTMFSMAARNFVKDRISDNLDLFGSQLTRDPLVKFSRTILDIESTRSDWETLQRIELRQILRKFRSREASDKRDKVFALLGLIRYWEDGATIYPDYTLTVEQVFWRTTISMISSAKSLSVLAGTLQDRNKISSSRPSWVVDWSEPPQTGEFDRLNRLSMYDAAAGLSGAVLLHGNLILEGRGIFVDIVTSVGEKLPRGQVSRIRMTVAKWLNLLQPRNWNQLPQPSQSRNAQVKLENTAYPLGGSCENAFWRTLCADVLHVSKSEAELNAPNLIYRRADDSGYAAFRAWSAVDEGILRRRTSIVDGQWTHAAEPQVVNENKNSFHYALESATSSRSFFVTEKGYMGTGPSSIQQGDYVCVLLGSSVPFILRQSPEPRICVSERLRVLVTDPAGKLPALTCSQTHSRCYSLIGDAYLHGIMDGIVVQASPTVTPKSVYLI</sequence>
<dbReference type="PANTHER" id="PTHR24148">
    <property type="entry name" value="ANKYRIN REPEAT DOMAIN-CONTAINING PROTEIN 39 HOMOLOG-RELATED"/>
    <property type="match status" value="1"/>
</dbReference>
<dbReference type="InterPro" id="IPR010730">
    <property type="entry name" value="HET"/>
</dbReference>
<evidence type="ECO:0000313" key="2">
    <source>
        <dbReference type="EMBL" id="RDW79831.1"/>
    </source>
</evidence>
<dbReference type="STRING" id="1849047.A0A3D8S173"/>
<comment type="caution">
    <text evidence="2">The sequence shown here is derived from an EMBL/GenBank/DDBJ whole genome shotgun (WGS) entry which is preliminary data.</text>
</comment>
<gene>
    <name evidence="2" type="ORF">BP6252_04469</name>
</gene>
<protein>
    <recommendedName>
        <fullName evidence="1">Heterokaryon incompatibility domain-containing protein</fullName>
    </recommendedName>
</protein>
<name>A0A3D8S173_9HELO</name>
<proteinExistence type="predicted"/>
<organism evidence="2 3">
    <name type="scientific">Coleophoma cylindrospora</name>
    <dbReference type="NCBI Taxonomy" id="1849047"/>
    <lineage>
        <taxon>Eukaryota</taxon>
        <taxon>Fungi</taxon>
        <taxon>Dikarya</taxon>
        <taxon>Ascomycota</taxon>
        <taxon>Pezizomycotina</taxon>
        <taxon>Leotiomycetes</taxon>
        <taxon>Helotiales</taxon>
        <taxon>Dermateaceae</taxon>
        <taxon>Coleophoma</taxon>
    </lineage>
</organism>
<dbReference type="PANTHER" id="PTHR24148:SF73">
    <property type="entry name" value="HET DOMAIN PROTEIN (AFU_ORTHOLOGUE AFUA_8G01020)"/>
    <property type="match status" value="1"/>
</dbReference>
<evidence type="ECO:0000259" key="1">
    <source>
        <dbReference type="Pfam" id="PF06985"/>
    </source>
</evidence>
<keyword evidence="3" id="KW-1185">Reference proteome</keyword>
<accession>A0A3D8S173</accession>
<dbReference type="AlphaFoldDB" id="A0A3D8S173"/>
<reference evidence="2 3" key="1">
    <citation type="journal article" date="2018" name="IMA Fungus">
        <title>IMA Genome-F 9: Draft genome sequence of Annulohypoxylon stygium, Aspergillus mulundensis, Berkeleyomyces basicola (syn. Thielaviopsis basicola), Ceratocystis smalleyi, two Cercospora beticola strains, Coleophoma cylindrospora, Fusarium fracticaudum, Phialophora cf. hyalina, and Morchella septimelata.</title>
        <authorList>
            <person name="Wingfield B.D."/>
            <person name="Bills G.F."/>
            <person name="Dong Y."/>
            <person name="Huang W."/>
            <person name="Nel W.J."/>
            <person name="Swalarsk-Parry B.S."/>
            <person name="Vaghefi N."/>
            <person name="Wilken P.M."/>
            <person name="An Z."/>
            <person name="de Beer Z.W."/>
            <person name="De Vos L."/>
            <person name="Chen L."/>
            <person name="Duong T.A."/>
            <person name="Gao Y."/>
            <person name="Hammerbacher A."/>
            <person name="Kikkert J.R."/>
            <person name="Li Y."/>
            <person name="Li H."/>
            <person name="Li K."/>
            <person name="Li Q."/>
            <person name="Liu X."/>
            <person name="Ma X."/>
            <person name="Naidoo K."/>
            <person name="Pethybridge S.J."/>
            <person name="Sun J."/>
            <person name="Steenkamp E.T."/>
            <person name="van der Nest M.A."/>
            <person name="van Wyk S."/>
            <person name="Wingfield M.J."/>
            <person name="Xiong C."/>
            <person name="Yue Q."/>
            <person name="Zhang X."/>
        </authorList>
    </citation>
    <scope>NUCLEOTIDE SEQUENCE [LARGE SCALE GENOMIC DNA]</scope>
    <source>
        <strain evidence="2 3">BP6252</strain>
    </source>
</reference>
<feature type="domain" description="Heterokaryon incompatibility" evidence="1">
    <location>
        <begin position="41"/>
        <end position="253"/>
    </location>
</feature>
<evidence type="ECO:0000313" key="3">
    <source>
        <dbReference type="Proteomes" id="UP000256645"/>
    </source>
</evidence>
<dbReference type="Proteomes" id="UP000256645">
    <property type="component" value="Unassembled WGS sequence"/>
</dbReference>
<dbReference type="Pfam" id="PF26639">
    <property type="entry name" value="Het-6_barrel"/>
    <property type="match status" value="1"/>
</dbReference>